<accession>A1ZJF9</accession>
<dbReference type="OrthoDB" id="1114934at2"/>
<dbReference type="EMBL" id="AAWS01000011">
    <property type="protein sequence ID" value="EAY29262.1"/>
    <property type="molecule type" value="Genomic_DNA"/>
</dbReference>
<gene>
    <name evidence="3" type="ORF">M23134_01316</name>
</gene>
<evidence type="ECO:0000256" key="1">
    <source>
        <dbReference type="SAM" id="SignalP"/>
    </source>
</evidence>
<dbReference type="eggNOG" id="COG3595">
    <property type="taxonomic scope" value="Bacteria"/>
</dbReference>
<evidence type="ECO:0000313" key="4">
    <source>
        <dbReference type="Proteomes" id="UP000004095"/>
    </source>
</evidence>
<dbReference type="RefSeq" id="WP_002696201.1">
    <property type="nucleotide sequence ID" value="NZ_AAWS01000011.1"/>
</dbReference>
<dbReference type="Pfam" id="PF13349">
    <property type="entry name" value="DUF4097"/>
    <property type="match status" value="1"/>
</dbReference>
<dbReference type="InterPro" id="IPR025164">
    <property type="entry name" value="Toastrack_DUF4097"/>
</dbReference>
<feature type="chain" id="PRO_5002641488" description="DUF4097 domain-containing protein" evidence="1">
    <location>
        <begin position="26"/>
        <end position="260"/>
    </location>
</feature>
<proteinExistence type="predicted"/>
<evidence type="ECO:0000259" key="2">
    <source>
        <dbReference type="Pfam" id="PF13349"/>
    </source>
</evidence>
<dbReference type="AlphaFoldDB" id="A1ZJF9"/>
<feature type="signal peptide" evidence="1">
    <location>
        <begin position="1"/>
        <end position="25"/>
    </location>
</feature>
<keyword evidence="4" id="KW-1185">Reference proteome</keyword>
<name>A1ZJF9_MICM2</name>
<feature type="domain" description="DUF4097" evidence="2">
    <location>
        <begin position="142"/>
        <end position="236"/>
    </location>
</feature>
<reference evidence="3 4" key="1">
    <citation type="submission" date="2007-01" db="EMBL/GenBank/DDBJ databases">
        <authorList>
            <person name="Haygood M."/>
            <person name="Podell S."/>
            <person name="Anderson C."/>
            <person name="Hopkinson B."/>
            <person name="Roe K."/>
            <person name="Barbeau K."/>
            <person name="Gaasterland T."/>
            <person name="Ferriera S."/>
            <person name="Johnson J."/>
            <person name="Kravitz S."/>
            <person name="Beeson K."/>
            <person name="Sutton G."/>
            <person name="Rogers Y.-H."/>
            <person name="Friedman R."/>
            <person name="Frazier M."/>
            <person name="Venter J.C."/>
        </authorList>
    </citation>
    <scope>NUCLEOTIDE SEQUENCE [LARGE SCALE GENOMIC DNA]</scope>
    <source>
        <strain evidence="3 4">ATCC 23134</strain>
    </source>
</reference>
<sequence length="260" mass="28644">MKNLLNLQQWAFALALVSLTVFAQAQTFKIPVKSGTLQIGEMTGKLLLEAYNGSEILIEGGQRHRHSDNERAKGLKPITGGNDNTQIGLNYKTEGEVTTIKAVRKVSSRQYTIKVPQAMKLRVDISNNWFNKLIVKGFGTDVNIDIRYGKVWVEQLSGSVQIEARYGLVTADFASMSNNVSIDARYGGMDISLPAKTKADLRASSRYGEIFTNMDIQTDKAQESSLKSLTATTEVTAKLNGGGKALVLEARHANIYLRKK</sequence>
<comment type="caution">
    <text evidence="3">The sequence shown here is derived from an EMBL/GenBank/DDBJ whole genome shotgun (WGS) entry which is preliminary data.</text>
</comment>
<evidence type="ECO:0000313" key="3">
    <source>
        <dbReference type="EMBL" id="EAY29262.1"/>
    </source>
</evidence>
<keyword evidence="1" id="KW-0732">Signal</keyword>
<organism evidence="3 4">
    <name type="scientific">Microscilla marina ATCC 23134</name>
    <dbReference type="NCBI Taxonomy" id="313606"/>
    <lineage>
        <taxon>Bacteria</taxon>
        <taxon>Pseudomonadati</taxon>
        <taxon>Bacteroidota</taxon>
        <taxon>Cytophagia</taxon>
        <taxon>Cytophagales</taxon>
        <taxon>Microscillaceae</taxon>
        <taxon>Microscilla</taxon>
    </lineage>
</organism>
<dbReference type="Proteomes" id="UP000004095">
    <property type="component" value="Unassembled WGS sequence"/>
</dbReference>
<protein>
    <recommendedName>
        <fullName evidence="2">DUF4097 domain-containing protein</fullName>
    </recommendedName>
</protein>